<accession>A0A328VRY9</accession>
<feature type="transmembrane region" description="Helical" evidence="2">
    <location>
        <begin position="72"/>
        <end position="93"/>
    </location>
</feature>
<name>A0A328VRY9_9CHLR</name>
<evidence type="ECO:0000256" key="2">
    <source>
        <dbReference type="SAM" id="Phobius"/>
    </source>
</evidence>
<dbReference type="Proteomes" id="UP000248706">
    <property type="component" value="Unassembled WGS sequence"/>
</dbReference>
<keyword evidence="4" id="KW-1185">Reference proteome</keyword>
<proteinExistence type="predicted"/>
<dbReference type="EMBL" id="MCIF01000002">
    <property type="protein sequence ID" value="RAQ97994.1"/>
    <property type="molecule type" value="Genomic_DNA"/>
</dbReference>
<feature type="transmembrane region" description="Helical" evidence="2">
    <location>
        <begin position="100"/>
        <end position="121"/>
    </location>
</feature>
<dbReference type="OrthoDB" id="2374775at2"/>
<dbReference type="RefSeq" id="WP_112432879.1">
    <property type="nucleotide sequence ID" value="NZ_MCIF01000002.1"/>
</dbReference>
<keyword evidence="2" id="KW-0812">Transmembrane</keyword>
<keyword evidence="2" id="KW-0472">Membrane</keyword>
<protein>
    <recommendedName>
        <fullName evidence="5">Histidine kinase N-terminal 7TM region domain-containing protein</fullName>
    </recommendedName>
</protein>
<organism evidence="3 4">
    <name type="scientific">Thermogemmatispora tikiterensis</name>
    <dbReference type="NCBI Taxonomy" id="1825093"/>
    <lineage>
        <taxon>Bacteria</taxon>
        <taxon>Bacillati</taxon>
        <taxon>Chloroflexota</taxon>
        <taxon>Ktedonobacteria</taxon>
        <taxon>Thermogemmatisporales</taxon>
        <taxon>Thermogemmatisporaceae</taxon>
        <taxon>Thermogemmatispora</taxon>
    </lineage>
</organism>
<feature type="region of interest" description="Disordered" evidence="1">
    <location>
        <begin position="241"/>
        <end position="260"/>
    </location>
</feature>
<gene>
    <name evidence="3" type="ORF">A4R35_20815</name>
</gene>
<feature type="transmembrane region" description="Helical" evidence="2">
    <location>
        <begin position="37"/>
        <end position="60"/>
    </location>
</feature>
<keyword evidence="2" id="KW-1133">Transmembrane helix</keyword>
<feature type="transmembrane region" description="Helical" evidence="2">
    <location>
        <begin position="186"/>
        <end position="209"/>
    </location>
</feature>
<reference evidence="3 4" key="1">
    <citation type="submission" date="2016-08" db="EMBL/GenBank/DDBJ databases">
        <title>Analysis of Carbohydrate Active Enzymes in Thermogemmatispora T81 Reveals Carbohydrate Degradation Ability.</title>
        <authorList>
            <person name="Tomazini A."/>
            <person name="Lal S."/>
            <person name="Stott M."/>
            <person name="Henrissat B."/>
            <person name="Polikarpov I."/>
            <person name="Sparling R."/>
            <person name="Levin D.B."/>
        </authorList>
    </citation>
    <scope>NUCLEOTIDE SEQUENCE [LARGE SCALE GENOMIC DNA]</scope>
    <source>
        <strain evidence="3 4">T81</strain>
    </source>
</reference>
<evidence type="ECO:0000313" key="4">
    <source>
        <dbReference type="Proteomes" id="UP000248706"/>
    </source>
</evidence>
<evidence type="ECO:0000256" key="1">
    <source>
        <dbReference type="SAM" id="MobiDB-lite"/>
    </source>
</evidence>
<comment type="caution">
    <text evidence="3">The sequence shown here is derived from an EMBL/GenBank/DDBJ whole genome shotgun (WGS) entry which is preliminary data.</text>
</comment>
<feature type="transmembrane region" description="Helical" evidence="2">
    <location>
        <begin position="141"/>
        <end position="165"/>
    </location>
</feature>
<feature type="transmembrane region" description="Helical" evidence="2">
    <location>
        <begin position="215"/>
        <end position="234"/>
    </location>
</feature>
<dbReference type="AlphaFoldDB" id="A0A328VRY9"/>
<evidence type="ECO:0008006" key="5">
    <source>
        <dbReference type="Google" id="ProtNLM"/>
    </source>
</evidence>
<feature type="compositionally biased region" description="Low complexity" evidence="1">
    <location>
        <begin position="251"/>
        <end position="260"/>
    </location>
</feature>
<sequence>METVLLVSFAIVNVIVTAAFAGVVLAQYLQRHRPHQLYWSLALAMAFVATLAYVLMIPAQPTSVLGIILFRIYYILGAALTSAWLGLGSIALVGGRRVTLASLIALALVSVLAIISIATASVDQQALSHVVGSSGRGVLQLGVGVATIIILNTAGVVAVVGVLLYSLWKLLRRQPSIRGLQTSNIFWGNILILVGELFNAAAGSFARFMGLESTFWLFMALGWIIFFCGVLLTGRRPRQPAPASTAPPEVPVSSQQPVSS</sequence>
<feature type="transmembrane region" description="Helical" evidence="2">
    <location>
        <begin position="6"/>
        <end position="25"/>
    </location>
</feature>
<evidence type="ECO:0000313" key="3">
    <source>
        <dbReference type="EMBL" id="RAQ97994.1"/>
    </source>
</evidence>